<evidence type="ECO:0000313" key="2">
    <source>
        <dbReference type="Proteomes" id="UP000007115"/>
    </source>
</evidence>
<dbReference type="OMA" id="IRYTYEY"/>
<dbReference type="STRING" id="413071.G9MSN4"/>
<comment type="caution">
    <text evidence="1">The sequence shown here is derived from an EMBL/GenBank/DDBJ whole genome shotgun (WGS) entry which is preliminary data.</text>
</comment>
<feature type="non-terminal residue" evidence="1">
    <location>
        <position position="1"/>
    </location>
</feature>
<organism evidence="1 2">
    <name type="scientific">Hypocrea virens (strain Gv29-8 / FGSC 10586)</name>
    <name type="common">Gliocladium virens</name>
    <name type="synonym">Trichoderma virens</name>
    <dbReference type="NCBI Taxonomy" id="413071"/>
    <lineage>
        <taxon>Eukaryota</taxon>
        <taxon>Fungi</taxon>
        <taxon>Dikarya</taxon>
        <taxon>Ascomycota</taxon>
        <taxon>Pezizomycotina</taxon>
        <taxon>Sordariomycetes</taxon>
        <taxon>Hypocreomycetidae</taxon>
        <taxon>Hypocreales</taxon>
        <taxon>Hypocreaceae</taxon>
        <taxon>Trichoderma</taxon>
    </lineage>
</organism>
<dbReference type="eggNOG" id="ENOG502SCMH">
    <property type="taxonomic scope" value="Eukaryota"/>
</dbReference>
<dbReference type="InParanoid" id="G9MSN4"/>
<dbReference type="Proteomes" id="UP000007115">
    <property type="component" value="Unassembled WGS sequence"/>
</dbReference>
<sequence>FIDFPQQPSLTTEQRAHAKRRFYQIVNHFDSSNSGEVKYNRSLLIRYTYEYALSEESRDIFLQAFFQSMALSIDEAEDVPIDFSDKEMAEGLGSAFSSFSDYLLDGFFLPSCAKKTLQPSPTFLSATLDAQGGEPLFLGTIDRVASLRGQCLIRDRHRCIVSRKFDSNEAVLRGRRDGDDARDDDGNAFPPGLDQYEQLEVAHILPRSLTETDQSSSELPHTYQIDSFLPRFMTQHGFPVTRTLYSTESRTIEPPSPRLFAVHRAIAHVLHLSAAGEYIDKLLREFEEKGVQQDGSTELDRFVKLRLGGWYDGTV</sequence>
<evidence type="ECO:0000313" key="1">
    <source>
        <dbReference type="EMBL" id="EHK22195.1"/>
    </source>
</evidence>
<proteinExistence type="predicted"/>
<feature type="non-terminal residue" evidence="1">
    <location>
        <position position="315"/>
    </location>
</feature>
<dbReference type="EMBL" id="ABDF02000006">
    <property type="protein sequence ID" value="EHK22195.1"/>
    <property type="molecule type" value="Genomic_DNA"/>
</dbReference>
<dbReference type="HOGENOM" id="CLU_043858_1_1_1"/>
<dbReference type="RefSeq" id="XP_013956422.1">
    <property type="nucleotide sequence ID" value="XM_014100947.1"/>
</dbReference>
<gene>
    <name evidence="1" type="ORF">TRIVIDRAFT_128009</name>
</gene>
<dbReference type="VEuPathDB" id="FungiDB:TRIVIDRAFT_128009"/>
<reference evidence="1 2" key="1">
    <citation type="journal article" date="2011" name="Genome Biol.">
        <title>Comparative genome sequence analysis underscores mycoparasitism as the ancestral life style of Trichoderma.</title>
        <authorList>
            <person name="Kubicek C.P."/>
            <person name="Herrera-Estrella A."/>
            <person name="Seidl-Seiboth V."/>
            <person name="Martinez D.A."/>
            <person name="Druzhinina I.S."/>
            <person name="Thon M."/>
            <person name="Zeilinger S."/>
            <person name="Casas-Flores S."/>
            <person name="Horwitz B.A."/>
            <person name="Mukherjee P.K."/>
            <person name="Mukherjee M."/>
            <person name="Kredics L."/>
            <person name="Alcaraz L.D."/>
            <person name="Aerts A."/>
            <person name="Antal Z."/>
            <person name="Atanasova L."/>
            <person name="Cervantes-Badillo M.G."/>
            <person name="Challacombe J."/>
            <person name="Chertkov O."/>
            <person name="McCluskey K."/>
            <person name="Coulpier F."/>
            <person name="Deshpande N."/>
            <person name="von Doehren H."/>
            <person name="Ebbole D.J."/>
            <person name="Esquivel-Naranjo E.U."/>
            <person name="Fekete E."/>
            <person name="Flipphi M."/>
            <person name="Glaser F."/>
            <person name="Gomez-Rodriguez E.Y."/>
            <person name="Gruber S."/>
            <person name="Han C."/>
            <person name="Henrissat B."/>
            <person name="Hermosa R."/>
            <person name="Hernandez-Onate M."/>
            <person name="Karaffa L."/>
            <person name="Kosti I."/>
            <person name="Le Crom S."/>
            <person name="Lindquist E."/>
            <person name="Lucas S."/>
            <person name="Luebeck M."/>
            <person name="Luebeck P.S."/>
            <person name="Margeot A."/>
            <person name="Metz B."/>
            <person name="Misra M."/>
            <person name="Nevalainen H."/>
            <person name="Omann M."/>
            <person name="Packer N."/>
            <person name="Perrone G."/>
            <person name="Uresti-Rivera E.E."/>
            <person name="Salamov A."/>
            <person name="Schmoll M."/>
            <person name="Seiboth B."/>
            <person name="Shapiro H."/>
            <person name="Sukno S."/>
            <person name="Tamayo-Ramos J.A."/>
            <person name="Tisch D."/>
            <person name="Wiest A."/>
            <person name="Wilkinson H.H."/>
            <person name="Zhang M."/>
            <person name="Coutinho P.M."/>
            <person name="Kenerley C.M."/>
            <person name="Monte E."/>
            <person name="Baker S.E."/>
            <person name="Grigoriev I.V."/>
        </authorList>
    </citation>
    <scope>NUCLEOTIDE SEQUENCE [LARGE SCALE GENOMIC DNA]</scope>
    <source>
        <strain evidence="2">Gv29-8 / FGSC 10586</strain>
    </source>
</reference>
<dbReference type="OrthoDB" id="2104739at2759"/>
<protein>
    <recommendedName>
        <fullName evidence="3">HNH nuclease domain-containing protein</fullName>
    </recommendedName>
</protein>
<name>G9MSN4_HYPVG</name>
<evidence type="ECO:0008006" key="3">
    <source>
        <dbReference type="Google" id="ProtNLM"/>
    </source>
</evidence>
<dbReference type="GeneID" id="25787413"/>
<dbReference type="AlphaFoldDB" id="G9MSN4"/>
<accession>G9MSN4</accession>
<keyword evidence="2" id="KW-1185">Reference proteome</keyword>